<keyword evidence="1" id="KW-0472">Membrane</keyword>
<keyword evidence="1" id="KW-1133">Transmembrane helix</keyword>
<dbReference type="KEGG" id="mcos:GM418_29840"/>
<evidence type="ECO:0000256" key="1">
    <source>
        <dbReference type="SAM" id="Phobius"/>
    </source>
</evidence>
<accession>A0A6I6JX53</accession>
<organism evidence="2 3">
    <name type="scientific">Maribellus comscasis</name>
    <dbReference type="NCBI Taxonomy" id="2681766"/>
    <lineage>
        <taxon>Bacteria</taxon>
        <taxon>Pseudomonadati</taxon>
        <taxon>Bacteroidota</taxon>
        <taxon>Bacteroidia</taxon>
        <taxon>Marinilabiliales</taxon>
        <taxon>Prolixibacteraceae</taxon>
        <taxon>Maribellus</taxon>
    </lineage>
</organism>
<feature type="transmembrane region" description="Helical" evidence="1">
    <location>
        <begin position="41"/>
        <end position="59"/>
    </location>
</feature>
<proteinExistence type="predicted"/>
<keyword evidence="1" id="KW-0812">Transmembrane</keyword>
<evidence type="ECO:0000313" key="3">
    <source>
        <dbReference type="Proteomes" id="UP000428260"/>
    </source>
</evidence>
<protein>
    <submittedName>
        <fullName evidence="2">Uncharacterized protein</fullName>
    </submittedName>
</protein>
<sequence length="111" mass="13140">MNTSQNKQEKQFQDVSRFTRWINGLDEKDTLLRPQARKRKWIISLSVLFLLFVFSFIWFPPVTVKHKNLGKNPEEVNTAQNPTKANALEMPVDSFEQQLKQKIHEENPEKE</sequence>
<dbReference type="EMBL" id="CP046401">
    <property type="protein sequence ID" value="QGY47716.1"/>
    <property type="molecule type" value="Genomic_DNA"/>
</dbReference>
<dbReference type="RefSeq" id="WP_158871856.1">
    <property type="nucleotide sequence ID" value="NZ_CP046401.1"/>
</dbReference>
<reference evidence="2 3" key="1">
    <citation type="submission" date="2019-11" db="EMBL/GenBank/DDBJ databases">
        <authorList>
            <person name="Zheng R.K."/>
            <person name="Sun C.M."/>
        </authorList>
    </citation>
    <scope>NUCLEOTIDE SEQUENCE [LARGE SCALE GENOMIC DNA]</scope>
    <source>
        <strain evidence="2 3">WC007</strain>
    </source>
</reference>
<keyword evidence="3" id="KW-1185">Reference proteome</keyword>
<evidence type="ECO:0000313" key="2">
    <source>
        <dbReference type="EMBL" id="QGY47716.1"/>
    </source>
</evidence>
<name>A0A6I6JX53_9BACT</name>
<dbReference type="Proteomes" id="UP000428260">
    <property type="component" value="Chromosome"/>
</dbReference>
<gene>
    <name evidence="2" type="ORF">GM418_29840</name>
</gene>
<dbReference type="AlphaFoldDB" id="A0A6I6JX53"/>